<gene>
    <name evidence="2" type="ORF">B0A55_03597</name>
</gene>
<feature type="signal peptide" evidence="1">
    <location>
        <begin position="1"/>
        <end position="36"/>
    </location>
</feature>
<keyword evidence="1" id="KW-0732">Signal</keyword>
<proteinExistence type="predicted"/>
<name>A0A4U0XRC6_9PEZI</name>
<sequence>MRDLLSTQKGNPPKKTKMKFTSSLFALAFLAVLASARPAEPSPPKGPDYIAAEHTWNCQNGFMDFLGHSLGFCGDE</sequence>
<organism evidence="2 3">
    <name type="scientific">Friedmanniomyces simplex</name>
    <dbReference type="NCBI Taxonomy" id="329884"/>
    <lineage>
        <taxon>Eukaryota</taxon>
        <taxon>Fungi</taxon>
        <taxon>Dikarya</taxon>
        <taxon>Ascomycota</taxon>
        <taxon>Pezizomycotina</taxon>
        <taxon>Dothideomycetes</taxon>
        <taxon>Dothideomycetidae</taxon>
        <taxon>Mycosphaerellales</taxon>
        <taxon>Teratosphaeriaceae</taxon>
        <taxon>Friedmanniomyces</taxon>
    </lineage>
</organism>
<evidence type="ECO:0000313" key="3">
    <source>
        <dbReference type="Proteomes" id="UP000309340"/>
    </source>
</evidence>
<dbReference type="EMBL" id="NAJQ01000075">
    <property type="protein sequence ID" value="TKA80182.1"/>
    <property type="molecule type" value="Genomic_DNA"/>
</dbReference>
<dbReference type="Proteomes" id="UP000309340">
    <property type="component" value="Unassembled WGS sequence"/>
</dbReference>
<dbReference type="AlphaFoldDB" id="A0A4U0XRC6"/>
<comment type="caution">
    <text evidence="2">The sequence shown here is derived from an EMBL/GenBank/DDBJ whole genome shotgun (WGS) entry which is preliminary data.</text>
</comment>
<feature type="chain" id="PRO_5020729100" evidence="1">
    <location>
        <begin position="37"/>
        <end position="76"/>
    </location>
</feature>
<evidence type="ECO:0000313" key="2">
    <source>
        <dbReference type="EMBL" id="TKA80182.1"/>
    </source>
</evidence>
<keyword evidence="3" id="KW-1185">Reference proteome</keyword>
<protein>
    <submittedName>
        <fullName evidence="2">Uncharacterized protein</fullName>
    </submittedName>
</protein>
<reference evidence="2 3" key="1">
    <citation type="submission" date="2017-03" db="EMBL/GenBank/DDBJ databases">
        <title>Genomes of endolithic fungi from Antarctica.</title>
        <authorList>
            <person name="Coleine C."/>
            <person name="Masonjones S."/>
            <person name="Stajich J.E."/>
        </authorList>
    </citation>
    <scope>NUCLEOTIDE SEQUENCE [LARGE SCALE GENOMIC DNA]</scope>
    <source>
        <strain evidence="2 3">CCFEE 5184</strain>
    </source>
</reference>
<accession>A0A4U0XRC6</accession>
<evidence type="ECO:0000256" key="1">
    <source>
        <dbReference type="SAM" id="SignalP"/>
    </source>
</evidence>